<keyword evidence="2" id="KW-1185">Reference proteome</keyword>
<evidence type="ECO:0000313" key="1">
    <source>
        <dbReference type="EMBL" id="KAI1614849.1"/>
    </source>
</evidence>
<proteinExistence type="predicted"/>
<dbReference type="Proteomes" id="UP001203852">
    <property type="component" value="Unassembled WGS sequence"/>
</dbReference>
<dbReference type="AlphaFoldDB" id="A0AAN6DY89"/>
<sequence length="192" mass="21447">MNERMGHGGRSASQSWIRRAAAESLGGQKYFRRIVQRASAWVEVSCIRRWWQSTRKHCQLPIATVLMLFDRVVCYAPVFPTMVRPCHPPEQGKDGPMVARTYKKLTMSGGVSDPKVDTLAHVIGILLPSDTSPWSGCSIVHVFAAGLNVRCEILQQGYFVPSCSNVDCMRQAVFLHFSQPQENPLCPCLQAL</sequence>
<organism evidence="1 2">
    <name type="scientific">Exophiala viscosa</name>
    <dbReference type="NCBI Taxonomy" id="2486360"/>
    <lineage>
        <taxon>Eukaryota</taxon>
        <taxon>Fungi</taxon>
        <taxon>Dikarya</taxon>
        <taxon>Ascomycota</taxon>
        <taxon>Pezizomycotina</taxon>
        <taxon>Eurotiomycetes</taxon>
        <taxon>Chaetothyriomycetidae</taxon>
        <taxon>Chaetothyriales</taxon>
        <taxon>Herpotrichiellaceae</taxon>
        <taxon>Exophiala</taxon>
    </lineage>
</organism>
<reference evidence="1" key="1">
    <citation type="journal article" date="2022" name="bioRxiv">
        <title>Deciphering the potential niche of two novel black yeast fungi from a biological soil crust based on their genomes, phenotypes, and melanin regulation.</title>
        <authorList>
            <consortium name="DOE Joint Genome Institute"/>
            <person name="Carr E.C."/>
            <person name="Barton Q."/>
            <person name="Grambo S."/>
            <person name="Sullivan M."/>
            <person name="Renfro C.M."/>
            <person name="Kuo A."/>
            <person name="Pangilinan J."/>
            <person name="Lipzen A."/>
            <person name="Keymanesh K."/>
            <person name="Savage E."/>
            <person name="Barry K."/>
            <person name="Grigoriev I.V."/>
            <person name="Riekhof W.R."/>
            <person name="Harris S.S."/>
        </authorList>
    </citation>
    <scope>NUCLEOTIDE SEQUENCE</scope>
    <source>
        <strain evidence="1">JF 03-4F</strain>
    </source>
</reference>
<accession>A0AAN6DY89</accession>
<protein>
    <submittedName>
        <fullName evidence="1">Uncharacterized protein</fullName>
    </submittedName>
</protein>
<name>A0AAN6DY89_9EURO</name>
<gene>
    <name evidence="1" type="ORF">EDD36DRAFT_166363</name>
</gene>
<evidence type="ECO:0000313" key="2">
    <source>
        <dbReference type="Proteomes" id="UP001203852"/>
    </source>
</evidence>
<comment type="caution">
    <text evidence="1">The sequence shown here is derived from an EMBL/GenBank/DDBJ whole genome shotgun (WGS) entry which is preliminary data.</text>
</comment>
<dbReference type="EMBL" id="MU404352">
    <property type="protein sequence ID" value="KAI1614849.1"/>
    <property type="molecule type" value="Genomic_DNA"/>
</dbReference>